<proteinExistence type="predicted"/>
<gene>
    <name evidence="2" type="ORF">CrRp10_cds105</name>
</gene>
<protein>
    <submittedName>
        <fullName evidence="2">Uncharacterized protein</fullName>
    </submittedName>
</protein>
<keyword evidence="3" id="KW-1185">Reference proteome</keyword>
<dbReference type="Proteomes" id="UP000241254">
    <property type="component" value="Segment"/>
</dbReference>
<dbReference type="EMBL" id="MG775043">
    <property type="protein sequence ID" value="AVX48060.1"/>
    <property type="molecule type" value="Genomic_DNA"/>
</dbReference>
<name>A0A2R4PAL0_9CAUD</name>
<organism evidence="2 3">
    <name type="scientific">Citrobacter phage vB_CroM_CrRp10</name>
    <dbReference type="NCBI Taxonomy" id="2079276"/>
    <lineage>
        <taxon>Viruses</taxon>
        <taxon>Duplodnaviria</taxon>
        <taxon>Heunggongvirae</taxon>
        <taxon>Uroviricota</taxon>
        <taxon>Caudoviricetes</taxon>
        <taxon>Pantevenvirales</taxon>
        <taxon>Straboviridae</taxon>
        <taxon>Tevenvirinae</taxon>
        <taxon>Tequatrovirus</taxon>
        <taxon>Tequatrovirus cromcrrp10</taxon>
    </lineage>
</organism>
<sequence>MEGSSIDVTFTAQLETGETLVSINITSYEETPGVLVEENRLYGTYESVFGFGNDALKYRLDNEFKTATSWEDLPTDSNTQLYLWKAPQNLQKTFTYEVTLIYDYQEQGESGGSGSNSRSSSDTTEPTNPPAPIRKTLVKNYTKTIVGNWSRWANKLRSYVYERP</sequence>
<reference evidence="2" key="1">
    <citation type="submission" date="2018-04" db="EMBL/GenBank/DDBJ databases">
        <title>Citrobacter rodentium phages.</title>
        <authorList>
            <person name="Mizuno C.M."/>
            <person name="Debarbieux L."/>
            <person name="Roach D.R."/>
        </authorList>
    </citation>
    <scope>NUCLEOTIDE SEQUENCE [LARGE SCALE GENOMIC DNA]</scope>
</reference>
<evidence type="ECO:0000313" key="2">
    <source>
        <dbReference type="EMBL" id="AVX48060.1"/>
    </source>
</evidence>
<feature type="region of interest" description="Disordered" evidence="1">
    <location>
        <begin position="107"/>
        <end position="134"/>
    </location>
</feature>
<evidence type="ECO:0000256" key="1">
    <source>
        <dbReference type="SAM" id="MobiDB-lite"/>
    </source>
</evidence>
<accession>A0A2R4PAL0</accession>
<evidence type="ECO:0000313" key="3">
    <source>
        <dbReference type="Proteomes" id="UP000241254"/>
    </source>
</evidence>